<keyword evidence="1" id="KW-0378">Hydrolase</keyword>
<dbReference type="PANTHER" id="PTHR48081:SF13">
    <property type="entry name" value="ALPHA_BETA HYDROLASE"/>
    <property type="match status" value="1"/>
</dbReference>
<sequence>MSLSAMVLALTMTVSYGPQSMDVLPGDGGRRPGVFLVHGGWWSEGDKSALASVARRFSALGYAVFNLNYRLSGTARWPAQRDDTIGAIEHARRNAARYRFDPSRYVLVGFSAGGHVAASVGVDDRRPPGLRGVVGFSPVSSPRLAYDTGGRLGRSARALAGCSPRVCPRVWRSMEVAEHADPGDPPMLAFHAAGEFVPPAHSLPLRPLAEVRVLPGAGHSTRLYGMRSVSRAAEKWIKSII</sequence>
<dbReference type="SUPFAM" id="SSF53474">
    <property type="entry name" value="alpha/beta-Hydrolases"/>
    <property type="match status" value="1"/>
</dbReference>
<dbReference type="PANTHER" id="PTHR48081">
    <property type="entry name" value="AB HYDROLASE SUPERFAMILY PROTEIN C4A8.06C"/>
    <property type="match status" value="1"/>
</dbReference>
<accession>A0A7W0CRZ2</accession>
<dbReference type="Pfam" id="PF20434">
    <property type="entry name" value="BD-FAE"/>
    <property type="match status" value="1"/>
</dbReference>
<dbReference type="InterPro" id="IPR049492">
    <property type="entry name" value="BD-FAE-like_dom"/>
</dbReference>
<protein>
    <submittedName>
        <fullName evidence="3">Acetyl esterase/lipase</fullName>
    </submittedName>
</protein>
<dbReference type="GO" id="GO:0016787">
    <property type="term" value="F:hydrolase activity"/>
    <property type="evidence" value="ECO:0007669"/>
    <property type="project" value="UniProtKB-KW"/>
</dbReference>
<proteinExistence type="predicted"/>
<evidence type="ECO:0000256" key="1">
    <source>
        <dbReference type="ARBA" id="ARBA00022801"/>
    </source>
</evidence>
<name>A0A7W0CRZ2_9ACTN</name>
<evidence type="ECO:0000313" key="3">
    <source>
        <dbReference type="EMBL" id="MBA2896202.1"/>
    </source>
</evidence>
<dbReference type="Proteomes" id="UP000530928">
    <property type="component" value="Unassembled WGS sequence"/>
</dbReference>
<evidence type="ECO:0000259" key="2">
    <source>
        <dbReference type="Pfam" id="PF20434"/>
    </source>
</evidence>
<keyword evidence="4" id="KW-1185">Reference proteome</keyword>
<feature type="domain" description="BD-FAE-like" evidence="2">
    <location>
        <begin position="30"/>
        <end position="125"/>
    </location>
</feature>
<dbReference type="AlphaFoldDB" id="A0A7W0CRZ2"/>
<comment type="caution">
    <text evidence="3">The sequence shown here is derived from an EMBL/GenBank/DDBJ whole genome shotgun (WGS) entry which is preliminary data.</text>
</comment>
<evidence type="ECO:0000313" key="4">
    <source>
        <dbReference type="Proteomes" id="UP000530928"/>
    </source>
</evidence>
<gene>
    <name evidence="3" type="ORF">HNR30_007593</name>
</gene>
<dbReference type="InterPro" id="IPR029058">
    <property type="entry name" value="AB_hydrolase_fold"/>
</dbReference>
<organism evidence="3 4">
    <name type="scientific">Nonomuraea soli</name>
    <dbReference type="NCBI Taxonomy" id="1032476"/>
    <lineage>
        <taxon>Bacteria</taxon>
        <taxon>Bacillati</taxon>
        <taxon>Actinomycetota</taxon>
        <taxon>Actinomycetes</taxon>
        <taxon>Streptosporangiales</taxon>
        <taxon>Streptosporangiaceae</taxon>
        <taxon>Nonomuraea</taxon>
    </lineage>
</organism>
<dbReference type="EMBL" id="JACDUR010000008">
    <property type="protein sequence ID" value="MBA2896202.1"/>
    <property type="molecule type" value="Genomic_DNA"/>
</dbReference>
<dbReference type="Gene3D" id="3.40.50.1820">
    <property type="entry name" value="alpha/beta hydrolase"/>
    <property type="match status" value="1"/>
</dbReference>
<reference evidence="3 4" key="1">
    <citation type="submission" date="2020-07" db="EMBL/GenBank/DDBJ databases">
        <title>Genomic Encyclopedia of Type Strains, Phase IV (KMG-IV): sequencing the most valuable type-strain genomes for metagenomic binning, comparative biology and taxonomic classification.</title>
        <authorList>
            <person name="Goeker M."/>
        </authorList>
    </citation>
    <scope>NUCLEOTIDE SEQUENCE [LARGE SCALE GENOMIC DNA]</scope>
    <source>
        <strain evidence="3 4">DSM 45533</strain>
    </source>
</reference>
<dbReference type="RefSeq" id="WP_181614910.1">
    <property type="nucleotide sequence ID" value="NZ_BAABAM010000007.1"/>
</dbReference>
<dbReference type="InterPro" id="IPR050300">
    <property type="entry name" value="GDXG_lipolytic_enzyme"/>
</dbReference>